<dbReference type="GO" id="GO:0005730">
    <property type="term" value="C:nucleolus"/>
    <property type="evidence" value="ECO:0007669"/>
    <property type="project" value="UniProtKB-SubCell"/>
</dbReference>
<protein>
    <recommendedName>
        <fullName evidence="3">Ribosome biogenesis protein SLX9</fullName>
    </recommendedName>
</protein>
<comment type="caution">
    <text evidence="6">The sequence shown here is derived from an EMBL/GenBank/DDBJ whole genome shotgun (WGS) entry which is preliminary data.</text>
</comment>
<dbReference type="InterPro" id="IPR028160">
    <property type="entry name" value="Slx9-like"/>
</dbReference>
<dbReference type="GO" id="GO:0030686">
    <property type="term" value="C:90S preribosome"/>
    <property type="evidence" value="ECO:0007669"/>
    <property type="project" value="InterPro"/>
</dbReference>
<feature type="compositionally biased region" description="Acidic residues" evidence="5">
    <location>
        <begin position="166"/>
        <end position="182"/>
    </location>
</feature>
<dbReference type="AlphaFoldDB" id="A0AAE0TP25"/>
<evidence type="ECO:0000256" key="3">
    <source>
        <dbReference type="ARBA" id="ARBA00021321"/>
    </source>
</evidence>
<feature type="region of interest" description="Disordered" evidence="5">
    <location>
        <begin position="144"/>
        <end position="185"/>
    </location>
</feature>
<sequence>MVALTSSSRLVRQPDRSKTASHSPKRESHRALRDHTMAPIRQTKHSRGVRSAKDPRGIYAPPATSFAPADDTLAAPSTSTSNTLTQHRDADDDFTSFKTTKKDKRGIRHETLLAKARESSRKGGAAGRVVKRRRAGRKLKVDLGGLGDALPEAGEGGGGGGGGGDGETDEWVGLSDDEDAEMNGDVPAGLRKVRKKKPMRADGGAVGGGKMVMKSLRHRPGAMKRKGVMEEKERERFGRNLAGMVGRVAPRSAAVGGGAGAEKAGEGSQQAEKWAALRRFIGGTMERSAAFGGEKT</sequence>
<feature type="region of interest" description="Disordered" evidence="5">
    <location>
        <begin position="1"/>
        <end position="131"/>
    </location>
</feature>
<dbReference type="GO" id="GO:0030688">
    <property type="term" value="C:preribosome, small subunit precursor"/>
    <property type="evidence" value="ECO:0007669"/>
    <property type="project" value="InterPro"/>
</dbReference>
<dbReference type="Pfam" id="PF15341">
    <property type="entry name" value="SLX9"/>
    <property type="match status" value="1"/>
</dbReference>
<comment type="similarity">
    <text evidence="2">Belongs to the SLX9 family.</text>
</comment>
<evidence type="ECO:0000256" key="5">
    <source>
        <dbReference type="SAM" id="MobiDB-lite"/>
    </source>
</evidence>
<keyword evidence="4" id="KW-0539">Nucleus</keyword>
<feature type="compositionally biased region" description="Polar residues" evidence="5">
    <location>
        <begin position="75"/>
        <end position="85"/>
    </location>
</feature>
<evidence type="ECO:0000256" key="2">
    <source>
        <dbReference type="ARBA" id="ARBA00011022"/>
    </source>
</evidence>
<feature type="compositionally biased region" description="Gly residues" evidence="5">
    <location>
        <begin position="154"/>
        <end position="165"/>
    </location>
</feature>
<keyword evidence="7" id="KW-1185">Reference proteome</keyword>
<dbReference type="Proteomes" id="UP001274830">
    <property type="component" value="Unassembled WGS sequence"/>
</dbReference>
<dbReference type="EMBL" id="JAUTXT010000056">
    <property type="protein sequence ID" value="KAK3670430.1"/>
    <property type="molecule type" value="Genomic_DNA"/>
</dbReference>
<gene>
    <name evidence="6" type="ORF">LTR78_009670</name>
</gene>
<feature type="compositionally biased region" description="Polar residues" evidence="5">
    <location>
        <begin position="1"/>
        <end position="10"/>
    </location>
</feature>
<evidence type="ECO:0000313" key="6">
    <source>
        <dbReference type="EMBL" id="KAK3670430.1"/>
    </source>
</evidence>
<proteinExistence type="inferred from homology"/>
<feature type="compositionally biased region" description="Basic and acidic residues" evidence="5">
    <location>
        <begin position="108"/>
        <end position="121"/>
    </location>
</feature>
<evidence type="ECO:0000313" key="7">
    <source>
        <dbReference type="Proteomes" id="UP001274830"/>
    </source>
</evidence>
<accession>A0AAE0TP25</accession>
<comment type="subcellular location">
    <subcellularLocation>
        <location evidence="1">Nucleus</location>
        <location evidence="1">Nucleolus</location>
    </subcellularLocation>
</comment>
<organism evidence="6 7">
    <name type="scientific">Recurvomyces mirabilis</name>
    <dbReference type="NCBI Taxonomy" id="574656"/>
    <lineage>
        <taxon>Eukaryota</taxon>
        <taxon>Fungi</taxon>
        <taxon>Dikarya</taxon>
        <taxon>Ascomycota</taxon>
        <taxon>Pezizomycotina</taxon>
        <taxon>Dothideomycetes</taxon>
        <taxon>Dothideomycetidae</taxon>
        <taxon>Mycosphaerellales</taxon>
        <taxon>Teratosphaeriaceae</taxon>
        <taxon>Recurvomyces</taxon>
    </lineage>
</organism>
<evidence type="ECO:0000256" key="1">
    <source>
        <dbReference type="ARBA" id="ARBA00004604"/>
    </source>
</evidence>
<evidence type="ECO:0000256" key="4">
    <source>
        <dbReference type="ARBA" id="ARBA00023242"/>
    </source>
</evidence>
<feature type="compositionally biased region" description="Basic and acidic residues" evidence="5">
    <location>
        <begin position="12"/>
        <end position="36"/>
    </location>
</feature>
<dbReference type="GO" id="GO:0000462">
    <property type="term" value="P:maturation of SSU-rRNA from tricistronic rRNA transcript (SSU-rRNA, 5.8S rRNA, LSU-rRNA)"/>
    <property type="evidence" value="ECO:0007669"/>
    <property type="project" value="InterPro"/>
</dbReference>
<name>A0AAE0TP25_9PEZI</name>
<reference evidence="6" key="1">
    <citation type="submission" date="2023-07" db="EMBL/GenBank/DDBJ databases">
        <title>Black Yeasts Isolated from many extreme environments.</title>
        <authorList>
            <person name="Coleine C."/>
            <person name="Stajich J.E."/>
            <person name="Selbmann L."/>
        </authorList>
    </citation>
    <scope>NUCLEOTIDE SEQUENCE</scope>
    <source>
        <strain evidence="6">CCFEE 5485</strain>
    </source>
</reference>